<accession>A0A1I7NID1</accession>
<dbReference type="STRING" id="1393122.SAMN05660895_1990"/>
<dbReference type="InterPro" id="IPR002509">
    <property type="entry name" value="NODB_dom"/>
</dbReference>
<keyword evidence="3" id="KW-1185">Reference proteome</keyword>
<name>A0A1I7NID1_9BACT</name>
<dbReference type="RefSeq" id="WP_177224189.1">
    <property type="nucleotide sequence ID" value="NZ_FPCJ01000001.1"/>
</dbReference>
<dbReference type="Gene3D" id="3.20.20.370">
    <property type="entry name" value="Glycoside hydrolase/deacetylase"/>
    <property type="match status" value="1"/>
</dbReference>
<dbReference type="PANTHER" id="PTHR47561:SF1">
    <property type="entry name" value="POLYSACCHARIDE DEACETYLASE FAMILY PROTEIN (AFU_ORTHOLOGUE AFUA_6G05030)"/>
    <property type="match status" value="1"/>
</dbReference>
<dbReference type="EMBL" id="FPCJ01000001">
    <property type="protein sequence ID" value="SFV34407.1"/>
    <property type="molecule type" value="Genomic_DNA"/>
</dbReference>
<dbReference type="PANTHER" id="PTHR47561">
    <property type="entry name" value="POLYSACCHARIDE DEACETYLASE FAMILY PROTEIN (AFU_ORTHOLOGUE AFUA_6G05030)"/>
    <property type="match status" value="1"/>
</dbReference>
<dbReference type="Pfam" id="PF01522">
    <property type="entry name" value="Polysacc_deac_1"/>
    <property type="match status" value="1"/>
</dbReference>
<dbReference type="Proteomes" id="UP000199537">
    <property type="component" value="Unassembled WGS sequence"/>
</dbReference>
<dbReference type="SUPFAM" id="SSF88713">
    <property type="entry name" value="Glycoside hydrolase/deacetylase"/>
    <property type="match status" value="1"/>
</dbReference>
<reference evidence="3" key="1">
    <citation type="submission" date="2016-10" db="EMBL/GenBank/DDBJ databases">
        <authorList>
            <person name="Varghese N."/>
            <person name="Submissions S."/>
        </authorList>
    </citation>
    <scope>NUCLEOTIDE SEQUENCE [LARGE SCALE GENOMIC DNA]</scope>
    <source>
        <strain evidence="3">DSM 14807</strain>
    </source>
</reference>
<organism evidence="2 3">
    <name type="scientific">Thermoflavifilum thermophilum</name>
    <dbReference type="NCBI Taxonomy" id="1393122"/>
    <lineage>
        <taxon>Bacteria</taxon>
        <taxon>Pseudomonadati</taxon>
        <taxon>Bacteroidota</taxon>
        <taxon>Chitinophagia</taxon>
        <taxon>Chitinophagales</taxon>
        <taxon>Chitinophagaceae</taxon>
        <taxon>Thermoflavifilum</taxon>
    </lineage>
</organism>
<dbReference type="GO" id="GO:0005975">
    <property type="term" value="P:carbohydrate metabolic process"/>
    <property type="evidence" value="ECO:0007669"/>
    <property type="project" value="InterPro"/>
</dbReference>
<sequence length="288" mass="34394">MSDYQKQATVLLSFDLEEFDLPLEYGYVISLSDQIAITTEGLQALSETLTQYAIKATFYTTARYATHQPEWIKKLIQDGHELASHGMHHGEFNRNDYAASREILENQFQVPIYGFRMPRMKQTDIDALGKAGYRYHSSLHPTWIPGRYCHLREPRTITTQQHILHIPPSVTPRLRFPLFWLSFHLIPFDKYIALCRQTIQTDNYLHLYFHPWEWASWPKRLIKHIPFYLRVQSGINMKQRFKLWIEAISQTTLNFTTTYDWLKQNYWKDESLPDEIQPDKNLYRRTFE</sequence>
<dbReference type="AlphaFoldDB" id="A0A1I7NID1"/>
<evidence type="ECO:0000313" key="2">
    <source>
        <dbReference type="EMBL" id="SFV34407.1"/>
    </source>
</evidence>
<dbReference type="InterPro" id="IPR011330">
    <property type="entry name" value="Glyco_hydro/deAcase_b/a-brl"/>
</dbReference>
<proteinExistence type="predicted"/>
<evidence type="ECO:0000313" key="3">
    <source>
        <dbReference type="Proteomes" id="UP000199537"/>
    </source>
</evidence>
<protein>
    <recommendedName>
        <fullName evidence="1">NodB homology domain-containing protein</fullName>
    </recommendedName>
</protein>
<gene>
    <name evidence="2" type="ORF">SAMN05660895_1990</name>
</gene>
<dbReference type="GO" id="GO:0016810">
    <property type="term" value="F:hydrolase activity, acting on carbon-nitrogen (but not peptide) bonds"/>
    <property type="evidence" value="ECO:0007669"/>
    <property type="project" value="InterPro"/>
</dbReference>
<evidence type="ECO:0000259" key="1">
    <source>
        <dbReference type="Pfam" id="PF01522"/>
    </source>
</evidence>
<feature type="domain" description="NodB homology" evidence="1">
    <location>
        <begin position="39"/>
        <end position="118"/>
    </location>
</feature>